<accession>G9ZH62</accession>
<evidence type="ECO:0000313" key="2">
    <source>
        <dbReference type="EMBL" id="EHM52814.1"/>
    </source>
</evidence>
<comment type="caution">
    <text evidence="2">The sequence shown here is derived from an EMBL/GenBank/DDBJ whole genome shotgun (WGS) entry which is preliminary data.</text>
</comment>
<evidence type="ECO:0000313" key="3">
    <source>
        <dbReference type="Proteomes" id="UP000004750"/>
    </source>
</evidence>
<reference evidence="2 3" key="1">
    <citation type="submission" date="2011-08" db="EMBL/GenBank/DDBJ databases">
        <authorList>
            <person name="Weinstock G."/>
            <person name="Sodergren E."/>
            <person name="Clifton S."/>
            <person name="Fulton L."/>
            <person name="Fulton B."/>
            <person name="Courtney L."/>
            <person name="Fronick C."/>
            <person name="Harrison M."/>
            <person name="Strong C."/>
            <person name="Farmer C."/>
            <person name="Delahaunty K."/>
            <person name="Markovic C."/>
            <person name="Hall O."/>
            <person name="Minx P."/>
            <person name="Tomlinson C."/>
            <person name="Mitreva M."/>
            <person name="Hou S."/>
            <person name="Chen J."/>
            <person name="Wollam A."/>
            <person name="Pepin K.H."/>
            <person name="Johnson M."/>
            <person name="Bhonagiri V."/>
            <person name="Zhang X."/>
            <person name="Suruliraj S."/>
            <person name="Warren W."/>
            <person name="Chinwalla A."/>
            <person name="Mardis E.R."/>
            <person name="Wilson R.K."/>
        </authorList>
    </citation>
    <scope>NUCLEOTIDE SEQUENCE [LARGE SCALE GENOMIC DNA]</scope>
    <source>
        <strain evidence="2 3">F0432</strain>
    </source>
</reference>
<dbReference type="EMBL" id="AGCM01000121">
    <property type="protein sequence ID" value="EHM52814.1"/>
    <property type="molecule type" value="Genomic_DNA"/>
</dbReference>
<dbReference type="HOGENOM" id="CLU_2697828_0_0_6"/>
<feature type="compositionally biased region" description="Basic residues" evidence="1">
    <location>
        <begin position="1"/>
        <end position="10"/>
    </location>
</feature>
<dbReference type="Proteomes" id="UP000004750">
    <property type="component" value="Unassembled WGS sequence"/>
</dbReference>
<name>G9ZH62_9GAMM</name>
<feature type="region of interest" description="Disordered" evidence="1">
    <location>
        <begin position="1"/>
        <end position="27"/>
    </location>
</feature>
<dbReference type="STRING" id="797473.HMPREF9080_02119"/>
<dbReference type="AlphaFoldDB" id="G9ZH62"/>
<organism evidence="2 3">
    <name type="scientific">Cardiobacterium valvarum F0432</name>
    <dbReference type="NCBI Taxonomy" id="797473"/>
    <lineage>
        <taxon>Bacteria</taxon>
        <taxon>Pseudomonadati</taxon>
        <taxon>Pseudomonadota</taxon>
        <taxon>Gammaproteobacteria</taxon>
        <taxon>Cardiobacteriales</taxon>
        <taxon>Cardiobacteriaceae</taxon>
        <taxon>Cardiobacterium</taxon>
    </lineage>
</organism>
<sequence>MSPARRHQYRARQAASIPDPSSGINTGPAKRYGLRALSLRDLSHSPLKYFPHGESLWLSPPHFSLLAFLSGAV</sequence>
<gene>
    <name evidence="2" type="ORF">HMPREF9080_02119</name>
</gene>
<evidence type="ECO:0000256" key="1">
    <source>
        <dbReference type="SAM" id="MobiDB-lite"/>
    </source>
</evidence>
<protein>
    <submittedName>
        <fullName evidence="2">Uncharacterized protein</fullName>
    </submittedName>
</protein>
<proteinExistence type="predicted"/>